<evidence type="ECO:0000313" key="1">
    <source>
        <dbReference type="EMBL" id="QEP35096.1"/>
    </source>
</evidence>
<protein>
    <submittedName>
        <fullName evidence="1">BLUF domain-containing protein</fullName>
    </submittedName>
</protein>
<dbReference type="SMART" id="SM01034">
    <property type="entry name" value="BLUF"/>
    <property type="match status" value="1"/>
</dbReference>
<dbReference type="KEGG" id="apai:APAC_2024"/>
<dbReference type="Proteomes" id="UP000322726">
    <property type="component" value="Chromosome"/>
</dbReference>
<reference evidence="1" key="2">
    <citation type="submission" date="2019-09" db="EMBL/GenBank/DDBJ databases">
        <title>Taxonomic note: a critical rebuttal of the proposed division of the genus Arcobacter into six genera, emended descriptions of Arcobacter anaerophilus and the genus Arcobacter, and an assessment of genus-level boundaries for Epsilonproteobacteria using in silico genomic comparator tools.</title>
        <authorList>
            <person name="On S.L.W."/>
            <person name="Miller W.G."/>
            <person name="Biggs P."/>
            <person name="Cornelius A."/>
            <person name="Vandamme P."/>
        </authorList>
    </citation>
    <scope>NUCLEOTIDE SEQUENCE [LARGE SCALE GENOMIC DNA]</scope>
    <source>
        <strain evidence="1">LMG 26638</strain>
    </source>
</reference>
<dbReference type="InterPro" id="IPR007024">
    <property type="entry name" value="BLUF_domain"/>
</dbReference>
<dbReference type="InterPro" id="IPR036046">
    <property type="entry name" value="Acylphosphatase-like_dom_sf"/>
</dbReference>
<dbReference type="GO" id="GO:0071949">
    <property type="term" value="F:FAD binding"/>
    <property type="evidence" value="ECO:0007669"/>
    <property type="project" value="InterPro"/>
</dbReference>
<accession>A0A5C2HD79</accession>
<dbReference type="Gene3D" id="3.30.70.100">
    <property type="match status" value="1"/>
</dbReference>
<dbReference type="Pfam" id="PF04940">
    <property type="entry name" value="BLUF"/>
    <property type="match status" value="1"/>
</dbReference>
<keyword evidence="2" id="KW-1185">Reference proteome</keyword>
<evidence type="ECO:0000313" key="2">
    <source>
        <dbReference type="Proteomes" id="UP000322726"/>
    </source>
</evidence>
<sequence>MYRLMYMSTANKDFSTNELESLLKNAKKSNENKNITGLLVVKGRTFLQCLEGEKSNVLNLFNKIKDDSRHRDVIELLEEETNARYFPNWSMGFKNIKNLTNIKSEILRDFTLNDERSFSSNDVSEIFLEFIESN</sequence>
<proteinExistence type="predicted"/>
<dbReference type="OrthoDB" id="196105at2"/>
<organism evidence="1 2">
    <name type="scientific">Malaciobacter pacificus</name>
    <dbReference type="NCBI Taxonomy" id="1080223"/>
    <lineage>
        <taxon>Bacteria</taxon>
        <taxon>Pseudomonadati</taxon>
        <taxon>Campylobacterota</taxon>
        <taxon>Epsilonproteobacteria</taxon>
        <taxon>Campylobacterales</taxon>
        <taxon>Arcobacteraceae</taxon>
        <taxon>Malaciobacter</taxon>
    </lineage>
</organism>
<name>A0A5C2HD79_9BACT</name>
<dbReference type="RefSeq" id="WP_130233995.1">
    <property type="nucleotide sequence ID" value="NZ_BMEF01000006.1"/>
</dbReference>
<dbReference type="GO" id="GO:0009882">
    <property type="term" value="F:blue light photoreceptor activity"/>
    <property type="evidence" value="ECO:0007669"/>
    <property type="project" value="InterPro"/>
</dbReference>
<gene>
    <name evidence="1" type="ORF">APAC_2024</name>
</gene>
<dbReference type="AlphaFoldDB" id="A0A5C2HD79"/>
<dbReference type="SUPFAM" id="SSF54975">
    <property type="entry name" value="Acylphosphatase/BLUF domain-like"/>
    <property type="match status" value="1"/>
</dbReference>
<dbReference type="PROSITE" id="PS50925">
    <property type="entry name" value="BLUF"/>
    <property type="match status" value="1"/>
</dbReference>
<reference evidence="1" key="1">
    <citation type="submission" date="2019-09" db="EMBL/GenBank/DDBJ databases">
        <title>Complete genome sequencing of four Arcobacter species reveals a diverse suite of mobile elements.</title>
        <authorList>
            <person name="Miller W.G."/>
            <person name="Yee E."/>
            <person name="Bono J.L."/>
        </authorList>
    </citation>
    <scope>NUCLEOTIDE SEQUENCE [LARGE SCALE GENOMIC DNA]</scope>
    <source>
        <strain evidence="1">LMG 26638</strain>
    </source>
</reference>
<dbReference type="EMBL" id="CP035928">
    <property type="protein sequence ID" value="QEP35096.1"/>
    <property type="molecule type" value="Genomic_DNA"/>
</dbReference>